<gene>
    <name evidence="1" type="ORF">PS659_03885</name>
</gene>
<dbReference type="AlphaFoldDB" id="A0A5E6V330"/>
<evidence type="ECO:0000313" key="2">
    <source>
        <dbReference type="Proteomes" id="UP000326729"/>
    </source>
</evidence>
<dbReference type="SUPFAM" id="SSF52833">
    <property type="entry name" value="Thioredoxin-like"/>
    <property type="match status" value="1"/>
</dbReference>
<reference evidence="1 2" key="1">
    <citation type="submission" date="2019-09" db="EMBL/GenBank/DDBJ databases">
        <authorList>
            <person name="Chandra G."/>
            <person name="Truman W A."/>
        </authorList>
    </citation>
    <scope>NUCLEOTIDE SEQUENCE [LARGE SCALE GENOMIC DNA]</scope>
    <source>
        <strain evidence="1">PS659</strain>
    </source>
</reference>
<dbReference type="Gene3D" id="3.40.30.10">
    <property type="entry name" value="Glutaredoxin"/>
    <property type="match status" value="1"/>
</dbReference>
<sequence>MNRPMNTDSMCRPSDIVSDSIVVELELTDFDADQRLLAMSGVSLVIFTSVGCASCRFAREQLPTLDLAVDRLCWIDAGNNGGVVERYQVFHLPALFVVRDGEFFGALKSRLTGTELNRAVRQALSRTAEELP</sequence>
<dbReference type="CDD" id="cd02947">
    <property type="entry name" value="TRX_family"/>
    <property type="match status" value="1"/>
</dbReference>
<proteinExistence type="predicted"/>
<protein>
    <recommendedName>
        <fullName evidence="3">Thioredoxin</fullName>
    </recommendedName>
</protein>
<evidence type="ECO:0008006" key="3">
    <source>
        <dbReference type="Google" id="ProtNLM"/>
    </source>
</evidence>
<dbReference type="Proteomes" id="UP000326729">
    <property type="component" value="Unassembled WGS sequence"/>
</dbReference>
<accession>A0A5E6V330</accession>
<evidence type="ECO:0000313" key="1">
    <source>
        <dbReference type="EMBL" id="VVN11401.1"/>
    </source>
</evidence>
<dbReference type="InterPro" id="IPR036249">
    <property type="entry name" value="Thioredoxin-like_sf"/>
</dbReference>
<dbReference type="EMBL" id="CABVGY010000023">
    <property type="protein sequence ID" value="VVN11401.1"/>
    <property type="molecule type" value="Genomic_DNA"/>
</dbReference>
<organism evidence="1 2">
    <name type="scientific">Pseudomonas fluorescens</name>
    <dbReference type="NCBI Taxonomy" id="294"/>
    <lineage>
        <taxon>Bacteria</taxon>
        <taxon>Pseudomonadati</taxon>
        <taxon>Pseudomonadota</taxon>
        <taxon>Gammaproteobacteria</taxon>
        <taxon>Pseudomonadales</taxon>
        <taxon>Pseudomonadaceae</taxon>
        <taxon>Pseudomonas</taxon>
    </lineage>
</organism>
<name>A0A5E6V330_PSEFL</name>